<feature type="compositionally biased region" description="Polar residues" evidence="2">
    <location>
        <begin position="115"/>
        <end position="129"/>
    </location>
</feature>
<protein>
    <recommendedName>
        <fullName evidence="5">Ankyrin</fullName>
    </recommendedName>
</protein>
<feature type="compositionally biased region" description="Basic residues" evidence="2">
    <location>
        <begin position="743"/>
        <end position="752"/>
    </location>
</feature>
<dbReference type="Pfam" id="PF12796">
    <property type="entry name" value="Ank_2"/>
    <property type="match status" value="1"/>
</dbReference>
<evidence type="ECO:0000313" key="4">
    <source>
        <dbReference type="Proteomes" id="UP001337655"/>
    </source>
</evidence>
<dbReference type="InterPro" id="IPR053210">
    <property type="entry name" value="ANKRD12"/>
</dbReference>
<dbReference type="RefSeq" id="XP_064655951.1">
    <property type="nucleotide sequence ID" value="XM_064806092.1"/>
</dbReference>
<dbReference type="InterPro" id="IPR036770">
    <property type="entry name" value="Ankyrin_rpt-contain_sf"/>
</dbReference>
<feature type="compositionally biased region" description="Polar residues" evidence="2">
    <location>
        <begin position="195"/>
        <end position="204"/>
    </location>
</feature>
<feature type="repeat" description="ANK" evidence="1">
    <location>
        <begin position="358"/>
        <end position="390"/>
    </location>
</feature>
<comment type="caution">
    <text evidence="3">The sequence shown here is derived from an EMBL/GenBank/DDBJ whole genome shotgun (WGS) entry which is preliminary data.</text>
</comment>
<feature type="compositionally biased region" description="Basic and acidic residues" evidence="2">
    <location>
        <begin position="458"/>
        <end position="474"/>
    </location>
</feature>
<sequence>MNAVHSLDTRTHSHQDHPSPVPSIEETHQDLPDAPTAAEQESSAHATTNGADEHNDSEAETEIESPVKKREAEKQQQQQQSAPAVKPEKPQKSRIGSLPVPQDDDDDAESVASPMDSTELSIGKATSNGGDVKQDEDEHMRDRDDTDGDSDELSSPQSEDDRSQPPSRATSEQPQQGQNGSSDSPNPRKRKHRASSVTLPSSKRQSMDPPKRTLARGRHSMGVDDLGSHNRSPSPNARSHRRTFSTQSAIDSSTRKRRSVPTLPGREVKSAKTWDESSTSSDTASRGQQDESKRPQRGGSTRWSSATPGNRPGGREHKRHVNKYGFTRLAEACEDGNVEVVKQWKEKDPEQLELAEFAGNKPLQIAALNGNDEVVSYLIEQGCQIHCANVDKDTPLIDAAENGHLGVVKLLLDAGVDPLRQNQKGQQALDVVTDDTEDATSIRAALHKAIDHWNSSEAKQRREEEEEQRHRAGPSKELHFMARSYENLLKLVQNNDRNGVREFLAARVPVDNAIIAAAARTGDLYLVNMLLAEMTEKKASQKPEKPMLSVLGTSHFDMVKALTELDNFNATWRNRAGKTWADIAEERMGPMWRQEKELLVRLYEARGGAKDRRSSSPVAKRDGTKRRLGMARREEEVSTPSSSDEEKETEGRAKRKNGRRLMSRRDMRAVGGKGGLSDSDDGEEDAEGEMDVDEPEEAAHAKHSSTAAEEDTMKPPDTPNTRRRLRSKSISSPAQAAPTLASRKAKLRRRSSSLRAAPELPTLKEEDKDLDQDAQPSSSQSQQQQQKEEEDQLKKQHQEEALFRLAEAQRLEEKRNAESAAAEEAKRAEEAAKKAEEDRMAEEQRKAEELEKQQRAEQARKDAEERSRLEAEAERERCDYETQVLAALPKPLASMLKPTTPNPVSGQGRASEQLLPLRVIGSSPMVAPQADTSDPWVLNLDAAPLLDKPTGLQLFFQVEKPGYADSVVEHWRTAPLQELDWMAVDQGLAKLAFSKHEDDDTTPDGDAMHEEYELEMSEELRRAAARYRNFMNAKHVLRRSDSPVALRRVRLNDVRSNLHPMLSQAEVEVDALSPAHQNLSVKDQDGRNFVDCLRLVEDEEVGGAR</sequence>
<dbReference type="InterPro" id="IPR002110">
    <property type="entry name" value="Ankyrin_rpt"/>
</dbReference>
<feature type="region of interest" description="Disordered" evidence="2">
    <location>
        <begin position="606"/>
        <end position="876"/>
    </location>
</feature>
<feature type="region of interest" description="Disordered" evidence="2">
    <location>
        <begin position="453"/>
        <end position="474"/>
    </location>
</feature>
<keyword evidence="4" id="KW-1185">Reference proteome</keyword>
<feature type="compositionally biased region" description="Basic and acidic residues" evidence="2">
    <location>
        <begin position="65"/>
        <end position="74"/>
    </location>
</feature>
<dbReference type="GeneID" id="89930195"/>
<organism evidence="3 4">
    <name type="scientific">Saxophila tyrrhenica</name>
    <dbReference type="NCBI Taxonomy" id="1690608"/>
    <lineage>
        <taxon>Eukaryota</taxon>
        <taxon>Fungi</taxon>
        <taxon>Dikarya</taxon>
        <taxon>Ascomycota</taxon>
        <taxon>Pezizomycotina</taxon>
        <taxon>Dothideomycetes</taxon>
        <taxon>Dothideomycetidae</taxon>
        <taxon>Mycosphaerellales</taxon>
        <taxon>Extremaceae</taxon>
        <taxon>Saxophila</taxon>
    </lineage>
</organism>
<feature type="compositionally biased region" description="Basic and acidic residues" evidence="2">
    <location>
        <begin position="792"/>
        <end position="876"/>
    </location>
</feature>
<feature type="compositionally biased region" description="Basic residues" evidence="2">
    <location>
        <begin position="653"/>
        <end position="662"/>
    </location>
</feature>
<feature type="compositionally biased region" description="Polar residues" evidence="2">
    <location>
        <begin position="39"/>
        <end position="50"/>
    </location>
</feature>
<dbReference type="EMBL" id="JAVRRT010000015">
    <property type="protein sequence ID" value="KAK5165939.1"/>
    <property type="molecule type" value="Genomic_DNA"/>
</dbReference>
<dbReference type="Gene3D" id="1.25.40.20">
    <property type="entry name" value="Ankyrin repeat-containing domain"/>
    <property type="match status" value="1"/>
</dbReference>
<feature type="repeat" description="ANK" evidence="1">
    <location>
        <begin position="391"/>
        <end position="423"/>
    </location>
</feature>
<evidence type="ECO:0008006" key="5">
    <source>
        <dbReference type="Google" id="ProtNLM"/>
    </source>
</evidence>
<feature type="compositionally biased region" description="Polar residues" evidence="2">
    <location>
        <begin position="164"/>
        <end position="185"/>
    </location>
</feature>
<evidence type="ECO:0000313" key="3">
    <source>
        <dbReference type="EMBL" id="KAK5165939.1"/>
    </source>
</evidence>
<feature type="compositionally biased region" description="Basic and acidic residues" evidence="2">
    <location>
        <begin position="606"/>
        <end position="622"/>
    </location>
</feature>
<dbReference type="SMART" id="SM00248">
    <property type="entry name" value="ANK"/>
    <property type="match status" value="4"/>
</dbReference>
<feature type="compositionally biased region" description="Polar residues" evidence="2">
    <location>
        <begin position="276"/>
        <end position="287"/>
    </location>
</feature>
<dbReference type="PANTHER" id="PTHR24149:SF14">
    <property type="entry name" value="ANKYRIN REPEAT DOMAIN 12"/>
    <property type="match status" value="1"/>
</dbReference>
<keyword evidence="1" id="KW-0040">ANK repeat</keyword>
<feature type="compositionally biased region" description="Basic and acidic residues" evidence="2">
    <location>
        <begin position="132"/>
        <end position="144"/>
    </location>
</feature>
<feature type="region of interest" description="Disordered" evidence="2">
    <location>
        <begin position="1"/>
        <end position="319"/>
    </location>
</feature>
<feature type="compositionally biased region" description="Basic and acidic residues" evidence="2">
    <location>
        <begin position="7"/>
        <end position="17"/>
    </location>
</feature>
<proteinExistence type="predicted"/>
<dbReference type="PROSITE" id="PS50088">
    <property type="entry name" value="ANK_REPEAT"/>
    <property type="match status" value="2"/>
</dbReference>
<dbReference type="Proteomes" id="UP001337655">
    <property type="component" value="Unassembled WGS sequence"/>
</dbReference>
<dbReference type="PROSITE" id="PS50297">
    <property type="entry name" value="ANK_REP_REGION"/>
    <property type="match status" value="2"/>
</dbReference>
<reference evidence="3 4" key="1">
    <citation type="submission" date="2023-08" db="EMBL/GenBank/DDBJ databases">
        <title>Black Yeasts Isolated from many extreme environments.</title>
        <authorList>
            <person name="Coleine C."/>
            <person name="Stajich J.E."/>
            <person name="Selbmann L."/>
        </authorList>
    </citation>
    <scope>NUCLEOTIDE SEQUENCE [LARGE SCALE GENOMIC DNA]</scope>
    <source>
        <strain evidence="3 4">CCFEE 5935</strain>
    </source>
</reference>
<feature type="compositionally biased region" description="Acidic residues" evidence="2">
    <location>
        <begin position="678"/>
        <end position="696"/>
    </location>
</feature>
<feature type="compositionally biased region" description="Basic and acidic residues" evidence="2">
    <location>
        <begin position="266"/>
        <end position="275"/>
    </location>
</feature>
<feature type="compositionally biased region" description="Polar residues" evidence="2">
    <location>
        <begin position="298"/>
        <end position="308"/>
    </location>
</feature>
<feature type="compositionally biased region" description="Low complexity" evidence="2">
    <location>
        <begin position="773"/>
        <end position="785"/>
    </location>
</feature>
<dbReference type="AlphaFoldDB" id="A0AAV9P119"/>
<name>A0AAV9P119_9PEZI</name>
<dbReference type="GO" id="GO:0005654">
    <property type="term" value="C:nucleoplasm"/>
    <property type="evidence" value="ECO:0007669"/>
    <property type="project" value="TreeGrafter"/>
</dbReference>
<accession>A0AAV9P119</accession>
<gene>
    <name evidence="3" type="ORF">LTR77_008863</name>
</gene>
<evidence type="ECO:0000256" key="1">
    <source>
        <dbReference type="PROSITE-ProRule" id="PRU00023"/>
    </source>
</evidence>
<dbReference type="PANTHER" id="PTHR24149">
    <property type="entry name" value="ANKYRIN REPEAT DOMAIN-CONTAINING PROTEIN 12"/>
    <property type="match status" value="1"/>
</dbReference>
<evidence type="ECO:0000256" key="2">
    <source>
        <dbReference type="SAM" id="MobiDB-lite"/>
    </source>
</evidence>
<dbReference type="SUPFAM" id="SSF48403">
    <property type="entry name" value="Ankyrin repeat"/>
    <property type="match status" value="1"/>
</dbReference>